<evidence type="ECO:0000313" key="2">
    <source>
        <dbReference type="EMBL" id="CAB4182277.1"/>
    </source>
</evidence>
<evidence type="ECO:0000313" key="5">
    <source>
        <dbReference type="EMBL" id="CAB5238606.1"/>
    </source>
</evidence>
<reference evidence="1" key="1">
    <citation type="submission" date="2020-05" db="EMBL/GenBank/DDBJ databases">
        <authorList>
            <person name="Chiriac C."/>
            <person name="Salcher M."/>
            <person name="Ghai R."/>
            <person name="Kavagutti S V."/>
        </authorList>
    </citation>
    <scope>NUCLEOTIDE SEQUENCE</scope>
</reference>
<evidence type="ECO:0000313" key="4">
    <source>
        <dbReference type="EMBL" id="CAB4211493.1"/>
    </source>
</evidence>
<dbReference type="EMBL" id="LR798454">
    <property type="protein sequence ID" value="CAB5238606.1"/>
    <property type="molecule type" value="Genomic_DNA"/>
</dbReference>
<proteinExistence type="predicted"/>
<dbReference type="EMBL" id="LR796861">
    <property type="protein sequence ID" value="CAB4170515.1"/>
    <property type="molecule type" value="Genomic_DNA"/>
</dbReference>
<evidence type="ECO:0000313" key="3">
    <source>
        <dbReference type="EMBL" id="CAB4198540.1"/>
    </source>
</evidence>
<name>A0A6J5PMW7_9CAUD</name>
<dbReference type="EMBL" id="LR797272">
    <property type="protein sequence ID" value="CAB4198540.1"/>
    <property type="molecule type" value="Genomic_DNA"/>
</dbReference>
<dbReference type="EMBL" id="LR797019">
    <property type="protein sequence ID" value="CAB4182277.1"/>
    <property type="molecule type" value="Genomic_DNA"/>
</dbReference>
<accession>A0A6J5PMW7</accession>
<evidence type="ECO:0000313" key="1">
    <source>
        <dbReference type="EMBL" id="CAB4170515.1"/>
    </source>
</evidence>
<protein>
    <submittedName>
        <fullName evidence="1">Uncharacterized protein</fullName>
    </submittedName>
</protein>
<dbReference type="EMBL" id="LR797375">
    <property type="protein sequence ID" value="CAB4211493.1"/>
    <property type="molecule type" value="Genomic_DNA"/>
</dbReference>
<gene>
    <name evidence="2" type="ORF">UFOVP1066_198</name>
    <name evidence="3" type="ORF">UFOVP1315_139</name>
    <name evidence="4" type="ORF">UFOVP1421_100</name>
    <name evidence="5" type="ORF">UFOVP1525_110</name>
    <name evidence="1" type="ORF">UFOVP909_73</name>
</gene>
<organism evidence="1">
    <name type="scientific">uncultured Caudovirales phage</name>
    <dbReference type="NCBI Taxonomy" id="2100421"/>
    <lineage>
        <taxon>Viruses</taxon>
        <taxon>Duplodnaviria</taxon>
        <taxon>Heunggongvirae</taxon>
        <taxon>Uroviricota</taxon>
        <taxon>Caudoviricetes</taxon>
        <taxon>Peduoviridae</taxon>
        <taxon>Maltschvirus</taxon>
        <taxon>Maltschvirus maltsch</taxon>
    </lineage>
</organism>
<sequence length="111" mass="12360">MSDYTPDKWLVVKITGPDTPPVHKVFACWYGGYAGSDSWKLNSGITRVYEEGHCFMFDGSSGSTYTCHKATYGASSYGYGVLENIVTKALANNITIEVLPEETNWLEINYE</sequence>